<protein>
    <submittedName>
        <fullName evidence="2">Uncharacterized protein</fullName>
    </submittedName>
</protein>
<keyword evidence="3" id="KW-1185">Reference proteome</keyword>
<organism evidence="2 3">
    <name type="scientific">Flagellimonas marinaquae</name>
    <dbReference type="NCBI Taxonomy" id="254955"/>
    <lineage>
        <taxon>Bacteria</taxon>
        <taxon>Pseudomonadati</taxon>
        <taxon>Bacteroidota</taxon>
        <taxon>Flavobacteriia</taxon>
        <taxon>Flavobacteriales</taxon>
        <taxon>Flavobacteriaceae</taxon>
        <taxon>Flagellimonas</taxon>
    </lineage>
</organism>
<keyword evidence="1" id="KW-0472">Membrane</keyword>
<feature type="transmembrane region" description="Helical" evidence="1">
    <location>
        <begin position="22"/>
        <end position="44"/>
    </location>
</feature>
<name>A0AA48KRI3_9FLAO</name>
<feature type="transmembrane region" description="Helical" evidence="1">
    <location>
        <begin position="51"/>
        <end position="70"/>
    </location>
</feature>
<dbReference type="EMBL" id="AP027268">
    <property type="protein sequence ID" value="BDW93171.1"/>
    <property type="molecule type" value="Genomic_DNA"/>
</dbReference>
<evidence type="ECO:0000313" key="3">
    <source>
        <dbReference type="Proteomes" id="UP001330184"/>
    </source>
</evidence>
<gene>
    <name evidence="2" type="ORF">MACH07_20030</name>
</gene>
<dbReference type="AlphaFoldDB" id="A0AA48KRI3"/>
<keyword evidence="1" id="KW-0812">Transmembrane</keyword>
<sequence length="149" mass="17581">MVLGLIYSDYDEMSIIFSDMEFLPAFFFKLVGFFSFCLFLGILVKRSAFALGFLILWTILEQVVFGLLGWKVMSWEAAKTIKQFFPLQSMSNLIKEPFTRLSAVQNIGQQIGEDMRFDYHVYWYEFLVVILWTVIFIYLSYALLKKRDL</sequence>
<accession>A0AA48KRI3</accession>
<evidence type="ECO:0000313" key="2">
    <source>
        <dbReference type="EMBL" id="BDW93171.1"/>
    </source>
</evidence>
<dbReference type="Proteomes" id="UP001330184">
    <property type="component" value="Chromosome"/>
</dbReference>
<evidence type="ECO:0000256" key="1">
    <source>
        <dbReference type="SAM" id="Phobius"/>
    </source>
</evidence>
<reference evidence="2 3" key="1">
    <citation type="submission" date="2023-01" db="EMBL/GenBank/DDBJ databases">
        <title>Complete genome sequence of Muricauda aquimarina strain IFOP_LL357.</title>
        <authorList>
            <person name="Gajardo G."/>
            <person name="Ueki S."/>
            <person name="Maruyama F."/>
        </authorList>
    </citation>
    <scope>NUCLEOTIDE SEQUENCE [LARGE SCALE GENOMIC DNA]</scope>
    <source>
        <strain evidence="2 3">IFOP_LL357</strain>
    </source>
</reference>
<proteinExistence type="predicted"/>
<feature type="transmembrane region" description="Helical" evidence="1">
    <location>
        <begin position="122"/>
        <end position="144"/>
    </location>
</feature>
<keyword evidence="1" id="KW-1133">Transmembrane helix</keyword>